<evidence type="ECO:0000313" key="7">
    <source>
        <dbReference type="Proteomes" id="UP000766904"/>
    </source>
</evidence>
<evidence type="ECO:0000256" key="4">
    <source>
        <dbReference type="ARBA" id="ARBA00023033"/>
    </source>
</evidence>
<sequence>MPTFRVMQIVTSVPRPATLQLRLVLFGGKQLFASTNHTIGMEFGLYLNQYGDERNDFDFEDMFEQLDVLEEQPYDVAAVGQRHFYEEGFYDPFTCLTAMATHTDSLKILANILILPVFHPIHLAERMMGLDHLTDGNAAFGVSLGYRESELENFGVPMDDRVSRFMEGLAITKRLLEGERFDYDGEHFSFEDAFVRPEPIQDPRPPILGGGSAEVAIKRAAYRCDGFTAAITEPEQLEADINRYYDALEEAGKDSEDGHVTIMVDGYVAESTEAAVDALDPYLIDLQTKYIKWGNPEFEGRPDWEDIEDQLLFGTPEEVAEKVELYRDIGVDRLIFRTQFPGMDQDVALRSIERFGDDVISQVR</sequence>
<evidence type="ECO:0000259" key="5">
    <source>
        <dbReference type="Pfam" id="PF00296"/>
    </source>
</evidence>
<keyword evidence="2" id="KW-0288">FMN</keyword>
<dbReference type="Proteomes" id="UP000766904">
    <property type="component" value="Unassembled WGS sequence"/>
</dbReference>
<protein>
    <recommendedName>
        <fullName evidence="5">Luciferase-like domain-containing protein</fullName>
    </recommendedName>
</protein>
<evidence type="ECO:0000256" key="3">
    <source>
        <dbReference type="ARBA" id="ARBA00023002"/>
    </source>
</evidence>
<evidence type="ECO:0000313" key="6">
    <source>
        <dbReference type="EMBL" id="TYL36200.1"/>
    </source>
</evidence>
<evidence type="ECO:0000256" key="2">
    <source>
        <dbReference type="ARBA" id="ARBA00022643"/>
    </source>
</evidence>
<dbReference type="InterPro" id="IPR050172">
    <property type="entry name" value="SsuD_RutA_monooxygenase"/>
</dbReference>
<evidence type="ECO:0000256" key="1">
    <source>
        <dbReference type="ARBA" id="ARBA00022630"/>
    </source>
</evidence>
<dbReference type="AlphaFoldDB" id="A0A8J8PXC7"/>
<reference evidence="6" key="1">
    <citation type="submission" date="2017-11" db="EMBL/GenBank/DDBJ databases">
        <authorList>
            <person name="Kajale S.C."/>
            <person name="Sharma A."/>
        </authorList>
    </citation>
    <scope>NUCLEOTIDE SEQUENCE</scope>
    <source>
        <strain evidence="6">LS1_42</strain>
    </source>
</reference>
<proteinExistence type="predicted"/>
<dbReference type="Pfam" id="PF00296">
    <property type="entry name" value="Bac_luciferase"/>
    <property type="match status" value="1"/>
</dbReference>
<dbReference type="PANTHER" id="PTHR42847:SF4">
    <property type="entry name" value="ALKANESULFONATE MONOOXYGENASE-RELATED"/>
    <property type="match status" value="1"/>
</dbReference>
<dbReference type="GO" id="GO:0008726">
    <property type="term" value="F:alkanesulfonate monooxygenase activity"/>
    <property type="evidence" value="ECO:0007669"/>
    <property type="project" value="TreeGrafter"/>
</dbReference>
<dbReference type="InterPro" id="IPR011251">
    <property type="entry name" value="Luciferase-like_dom"/>
</dbReference>
<organism evidence="6 7">
    <name type="scientific">Natronococcus pandeyae</name>
    <dbReference type="NCBI Taxonomy" id="2055836"/>
    <lineage>
        <taxon>Archaea</taxon>
        <taxon>Methanobacteriati</taxon>
        <taxon>Methanobacteriota</taxon>
        <taxon>Stenosarchaea group</taxon>
        <taxon>Halobacteria</taxon>
        <taxon>Halobacteriales</taxon>
        <taxon>Natrialbaceae</taxon>
        <taxon>Natronococcus</taxon>
    </lineage>
</organism>
<keyword evidence="4" id="KW-0503">Monooxygenase</keyword>
<comment type="caution">
    <text evidence="6">The sequence shown here is derived from an EMBL/GenBank/DDBJ whole genome shotgun (WGS) entry which is preliminary data.</text>
</comment>
<dbReference type="InterPro" id="IPR036661">
    <property type="entry name" value="Luciferase-like_sf"/>
</dbReference>
<name>A0A8J8PXC7_9EURY</name>
<accession>A0A8J8PXC7</accession>
<dbReference type="Gene3D" id="3.20.20.30">
    <property type="entry name" value="Luciferase-like domain"/>
    <property type="match status" value="1"/>
</dbReference>
<keyword evidence="7" id="KW-1185">Reference proteome</keyword>
<dbReference type="GO" id="GO:0046306">
    <property type="term" value="P:alkanesulfonate catabolic process"/>
    <property type="evidence" value="ECO:0007669"/>
    <property type="project" value="TreeGrafter"/>
</dbReference>
<feature type="domain" description="Luciferase-like" evidence="5">
    <location>
        <begin position="54"/>
        <end position="333"/>
    </location>
</feature>
<dbReference type="SUPFAM" id="SSF51679">
    <property type="entry name" value="Bacterial luciferase-like"/>
    <property type="match status" value="1"/>
</dbReference>
<keyword evidence="3" id="KW-0560">Oxidoreductase</keyword>
<gene>
    <name evidence="6" type="ORF">CV102_23790</name>
</gene>
<dbReference type="PANTHER" id="PTHR42847">
    <property type="entry name" value="ALKANESULFONATE MONOOXYGENASE"/>
    <property type="match status" value="1"/>
</dbReference>
<dbReference type="EMBL" id="PHNJ01000021">
    <property type="protein sequence ID" value="TYL36200.1"/>
    <property type="molecule type" value="Genomic_DNA"/>
</dbReference>
<keyword evidence="1" id="KW-0285">Flavoprotein</keyword>